<evidence type="ECO:0000313" key="2">
    <source>
        <dbReference type="Proteomes" id="UP000234662"/>
    </source>
</evidence>
<dbReference type="Proteomes" id="UP000234662">
    <property type="component" value="Unassembled WGS sequence"/>
</dbReference>
<reference evidence="1 2" key="1">
    <citation type="submission" date="2017-12" db="EMBL/GenBank/DDBJ databases">
        <title>Phylogenetic diversity of female urinary microbiome.</title>
        <authorList>
            <person name="Thomas-White K."/>
            <person name="Wolfe A.J."/>
        </authorList>
    </citation>
    <scope>NUCLEOTIDE SEQUENCE [LARGE SCALE GENOMIC DNA]</scope>
    <source>
        <strain evidence="1 2">UMB0777</strain>
    </source>
</reference>
<dbReference type="AlphaFoldDB" id="A0A2I1R6L6"/>
<accession>A0A2I1R6L6</accession>
<organism evidence="1 2">
    <name type="scientific">Gordonia terrae</name>
    <dbReference type="NCBI Taxonomy" id="2055"/>
    <lineage>
        <taxon>Bacteria</taxon>
        <taxon>Bacillati</taxon>
        <taxon>Actinomycetota</taxon>
        <taxon>Actinomycetes</taxon>
        <taxon>Mycobacteriales</taxon>
        <taxon>Gordoniaceae</taxon>
        <taxon>Gordonia</taxon>
    </lineage>
</organism>
<protein>
    <submittedName>
        <fullName evidence="1">Uncharacterized protein</fullName>
    </submittedName>
</protein>
<dbReference type="PROSITE" id="PS51257">
    <property type="entry name" value="PROKAR_LIPOPROTEIN"/>
    <property type="match status" value="1"/>
</dbReference>
<gene>
    <name evidence="1" type="ORF">CYJ73_15385</name>
</gene>
<proteinExistence type="predicted"/>
<dbReference type="EMBL" id="PKJC01000011">
    <property type="protein sequence ID" value="PKZ64784.1"/>
    <property type="molecule type" value="Genomic_DNA"/>
</dbReference>
<evidence type="ECO:0000313" key="1">
    <source>
        <dbReference type="EMBL" id="PKZ64784.1"/>
    </source>
</evidence>
<sequence length="199" mass="21194">MKEPPMRRLVLSGIAALTAFTLAGCGQIGKPDREEVREGLVSVYLDSKSKPDQASAEFMADCMLDRVYDSAHDVTLRAWADGQEDQDEVSDNVVVFEASRACNDELADKRETEEKQAAGPMPSDAEIRSGLAKVLQGQSSSLTESEADAIAACVLDEVGDSVTDETLRALASGSNRMGVADASTIRTATQPCYDSAVAN</sequence>
<name>A0A2I1R6L6_9ACTN</name>
<comment type="caution">
    <text evidence="1">The sequence shown here is derived from an EMBL/GenBank/DDBJ whole genome shotgun (WGS) entry which is preliminary data.</text>
</comment>